<dbReference type="OrthoDB" id="117888at2"/>
<organism evidence="1 2">
    <name type="scientific">Shewanella canadensis</name>
    <dbReference type="NCBI Taxonomy" id="271096"/>
    <lineage>
        <taxon>Bacteria</taxon>
        <taxon>Pseudomonadati</taxon>
        <taxon>Pseudomonadota</taxon>
        <taxon>Gammaproteobacteria</taxon>
        <taxon>Alteromonadales</taxon>
        <taxon>Shewanellaceae</taxon>
        <taxon>Shewanella</taxon>
    </lineage>
</organism>
<dbReference type="Proteomes" id="UP000267448">
    <property type="component" value="Unassembled WGS sequence"/>
</dbReference>
<evidence type="ECO:0008006" key="3">
    <source>
        <dbReference type="Google" id="ProtNLM"/>
    </source>
</evidence>
<reference evidence="1 2" key="1">
    <citation type="submission" date="2018-12" db="EMBL/GenBank/DDBJ databases">
        <authorList>
            <person name="Yu L."/>
        </authorList>
    </citation>
    <scope>NUCLEOTIDE SEQUENCE [LARGE SCALE GENOMIC DNA]</scope>
    <source>
        <strain evidence="1 2">HAW-EB2</strain>
    </source>
</reference>
<evidence type="ECO:0000313" key="2">
    <source>
        <dbReference type="Proteomes" id="UP000267448"/>
    </source>
</evidence>
<gene>
    <name evidence="1" type="ORF">EKG38_24465</name>
</gene>
<evidence type="ECO:0000313" key="1">
    <source>
        <dbReference type="EMBL" id="RTR35899.1"/>
    </source>
</evidence>
<sequence>MKFDNDVSPEAVQIRFKTVLTILEKWGCNKIQVKELLSLGNDVGSINTDAMPLTRAQILRLSYILNIHNGLRGFFSNAENLYGYMTMVNDRVLFSGATPLEVLLNGTNEDFDAVMHHVEHLSVH</sequence>
<protein>
    <recommendedName>
        <fullName evidence="3">DUF2384 domain-containing protein</fullName>
    </recommendedName>
</protein>
<comment type="caution">
    <text evidence="1">The sequence shown here is derived from an EMBL/GenBank/DDBJ whole genome shotgun (WGS) entry which is preliminary data.</text>
</comment>
<dbReference type="EMBL" id="RXNU01000029">
    <property type="protein sequence ID" value="RTR35899.1"/>
    <property type="molecule type" value="Genomic_DNA"/>
</dbReference>
<keyword evidence="2" id="KW-1185">Reference proteome</keyword>
<dbReference type="RefSeq" id="WP_126523495.1">
    <property type="nucleotide sequence ID" value="NZ_RXNU01000029.1"/>
</dbReference>
<name>A0A3S0II42_9GAMM</name>
<accession>A0A3S0II42</accession>
<dbReference type="AlphaFoldDB" id="A0A3S0II42"/>
<proteinExistence type="predicted"/>